<dbReference type="InterPro" id="IPR013783">
    <property type="entry name" value="Ig-like_fold"/>
</dbReference>
<evidence type="ECO:0000256" key="1">
    <source>
        <dbReference type="ARBA" id="ARBA00022729"/>
    </source>
</evidence>
<evidence type="ECO:0000256" key="5">
    <source>
        <dbReference type="SAM" id="SignalP"/>
    </source>
</evidence>
<dbReference type="GO" id="GO:0005975">
    <property type="term" value="P:carbohydrate metabolic process"/>
    <property type="evidence" value="ECO:0007669"/>
    <property type="project" value="UniProtKB-ARBA"/>
</dbReference>
<dbReference type="Pfam" id="PF16640">
    <property type="entry name" value="Big_3_5"/>
    <property type="match status" value="1"/>
</dbReference>
<protein>
    <recommendedName>
        <fullName evidence="10">Calx-beta domain-containing protein</fullName>
    </recommendedName>
</protein>
<evidence type="ECO:0008006" key="10">
    <source>
        <dbReference type="Google" id="ProtNLM"/>
    </source>
</evidence>
<keyword evidence="4" id="KW-1133">Transmembrane helix</keyword>
<feature type="domain" description="Bacterial Ig-like" evidence="7">
    <location>
        <begin position="140"/>
        <end position="224"/>
    </location>
</feature>
<dbReference type="GO" id="GO:0007154">
    <property type="term" value="P:cell communication"/>
    <property type="evidence" value="ECO:0007669"/>
    <property type="project" value="InterPro"/>
</dbReference>
<evidence type="ECO:0000256" key="3">
    <source>
        <dbReference type="ARBA" id="ARBA00022837"/>
    </source>
</evidence>
<keyword evidence="9" id="KW-1185">Reference proteome</keyword>
<dbReference type="GO" id="GO:0016020">
    <property type="term" value="C:membrane"/>
    <property type="evidence" value="ECO:0007669"/>
    <property type="project" value="InterPro"/>
</dbReference>
<gene>
    <name evidence="8" type="ORF">G3T36_03185</name>
</gene>
<dbReference type="InterPro" id="IPR032109">
    <property type="entry name" value="Big_3_5"/>
</dbReference>
<organism evidence="8 9">
    <name type="scientific">Leifsonia tongyongensis</name>
    <dbReference type="NCBI Taxonomy" id="1268043"/>
    <lineage>
        <taxon>Bacteria</taxon>
        <taxon>Bacillati</taxon>
        <taxon>Actinomycetota</taxon>
        <taxon>Actinomycetes</taxon>
        <taxon>Micrococcales</taxon>
        <taxon>Microbacteriaceae</taxon>
        <taxon>Leifsonia</taxon>
    </lineage>
</organism>
<evidence type="ECO:0000259" key="6">
    <source>
        <dbReference type="Pfam" id="PF03160"/>
    </source>
</evidence>
<comment type="caution">
    <text evidence="8">The sequence shown here is derived from an EMBL/GenBank/DDBJ whole genome shotgun (WGS) entry which is preliminary data.</text>
</comment>
<dbReference type="Pfam" id="PF03160">
    <property type="entry name" value="Calx-beta"/>
    <property type="match status" value="1"/>
</dbReference>
<dbReference type="PROSITE" id="PS51318">
    <property type="entry name" value="TAT"/>
    <property type="match status" value="1"/>
</dbReference>
<dbReference type="AlphaFoldDB" id="A0A6L9XUA9"/>
<keyword evidence="4" id="KW-0472">Membrane</keyword>
<evidence type="ECO:0000313" key="9">
    <source>
        <dbReference type="Proteomes" id="UP000474967"/>
    </source>
</evidence>
<feature type="signal peptide" evidence="5">
    <location>
        <begin position="1"/>
        <end position="31"/>
    </location>
</feature>
<dbReference type="RefSeq" id="WP_163287954.1">
    <property type="nucleotide sequence ID" value="NZ_JAAGWY010000001.1"/>
</dbReference>
<keyword evidence="3" id="KW-0106">Calcium</keyword>
<feature type="transmembrane region" description="Helical" evidence="4">
    <location>
        <begin position="381"/>
        <end position="402"/>
    </location>
</feature>
<reference evidence="8 9" key="1">
    <citation type="journal article" date="2014" name="J. Microbiol.">
        <title>Diaminobutyricibacter tongyongensis gen. nov., sp. nov. and Homoserinibacter gongjuensis gen. nov., sp. nov. belong to the family Microbacteriaceae.</title>
        <authorList>
            <person name="Kim S.J."/>
            <person name="Ahn J.H."/>
            <person name="Weon H.Y."/>
            <person name="Hamada M."/>
            <person name="Suzuki K."/>
            <person name="Kwon S.W."/>
        </authorList>
    </citation>
    <scope>NUCLEOTIDE SEQUENCE [LARGE SCALE GENOMIC DNA]</scope>
    <source>
        <strain evidence="8 9">NBRC 108724</strain>
    </source>
</reference>
<dbReference type="EMBL" id="JAAGWY010000001">
    <property type="protein sequence ID" value="NEN04867.1"/>
    <property type="molecule type" value="Genomic_DNA"/>
</dbReference>
<feature type="domain" description="Calx-beta" evidence="6">
    <location>
        <begin position="247"/>
        <end position="330"/>
    </location>
</feature>
<dbReference type="InterPro" id="IPR003644">
    <property type="entry name" value="Calx_beta"/>
</dbReference>
<name>A0A6L9XUA9_9MICO</name>
<dbReference type="Proteomes" id="UP000474967">
    <property type="component" value="Unassembled WGS sequence"/>
</dbReference>
<keyword evidence="1 5" id="KW-0732">Signal</keyword>
<proteinExistence type="predicted"/>
<evidence type="ECO:0000256" key="4">
    <source>
        <dbReference type="SAM" id="Phobius"/>
    </source>
</evidence>
<keyword evidence="2" id="KW-0677">Repeat</keyword>
<evidence type="ECO:0000256" key="2">
    <source>
        <dbReference type="ARBA" id="ARBA00022737"/>
    </source>
</evidence>
<evidence type="ECO:0000259" key="7">
    <source>
        <dbReference type="Pfam" id="PF16640"/>
    </source>
</evidence>
<dbReference type="Gene3D" id="2.60.40.10">
    <property type="entry name" value="Immunoglobulins"/>
    <property type="match status" value="1"/>
</dbReference>
<keyword evidence="4" id="KW-0812">Transmembrane</keyword>
<dbReference type="InterPro" id="IPR006311">
    <property type="entry name" value="TAT_signal"/>
</dbReference>
<dbReference type="Gene3D" id="2.60.40.2030">
    <property type="match status" value="1"/>
</dbReference>
<dbReference type="SUPFAM" id="SSF141072">
    <property type="entry name" value="CalX-like"/>
    <property type="match status" value="1"/>
</dbReference>
<sequence>MKRSRLRAFRVAAAVVLAGAFALATAGAAVATPDAGALAPLVDCVSSAPGAAPDAFTVVFGYRNSSAESVALTPGAAQNTFSLGRDRGQPSTFDPGVHHAVFATTFAGAAGDLAWTLGGSTVAVDPGAAACETATTVTISAPPTAASGDPVDVTATVQRMLLGAPGAGTVEFSLDSSDTTVAATVNADGVARASVDAPGPGTHTITARYVPPTATPQLLGSVATASFAVTRASAISIASAGLSADSRSARFIVSRTATDAAAHVDYVTADGSARSGLDYASSRGTVRFAAGQGSATVAIPLLDRAFGSPGASFYVLLQRASETVEVAGATAVLPQVTAIATRPPGQASAGIRFVRPPQVPPAAAVAAPAVGSGRAGGPGDLALMIGGLLLTVGAASGVIGMMRLRSSGEASEL</sequence>
<feature type="chain" id="PRO_5039642121" description="Calx-beta domain-containing protein" evidence="5">
    <location>
        <begin position="32"/>
        <end position="413"/>
    </location>
</feature>
<evidence type="ECO:0000313" key="8">
    <source>
        <dbReference type="EMBL" id="NEN04867.1"/>
    </source>
</evidence>
<accession>A0A6L9XUA9</accession>
<dbReference type="InterPro" id="IPR038081">
    <property type="entry name" value="CalX-like_sf"/>
</dbReference>